<evidence type="ECO:0000256" key="1">
    <source>
        <dbReference type="ARBA" id="ARBA00006801"/>
    </source>
</evidence>
<organism evidence="4 5">
    <name type="scientific">Volvox reticuliferus</name>
    <dbReference type="NCBI Taxonomy" id="1737510"/>
    <lineage>
        <taxon>Eukaryota</taxon>
        <taxon>Viridiplantae</taxon>
        <taxon>Chlorophyta</taxon>
        <taxon>core chlorophytes</taxon>
        <taxon>Chlorophyceae</taxon>
        <taxon>CS clade</taxon>
        <taxon>Chlamydomonadales</taxon>
        <taxon>Volvocaceae</taxon>
        <taxon>Volvox</taxon>
    </lineage>
</organism>
<feature type="non-terminal residue" evidence="4">
    <location>
        <position position="399"/>
    </location>
</feature>
<dbReference type="PROSITE" id="PS51184">
    <property type="entry name" value="JMJC"/>
    <property type="match status" value="1"/>
</dbReference>
<feature type="region of interest" description="Disordered" evidence="2">
    <location>
        <begin position="147"/>
        <end position="204"/>
    </location>
</feature>
<evidence type="ECO:0000259" key="3">
    <source>
        <dbReference type="PROSITE" id="PS51184"/>
    </source>
</evidence>
<sequence>MGARQNSCSIRSIHGIENRPEDAAGIIQWAEARGEPLLFPGLISGWPAVTKWRGPAGFARLRELAGNAEVQVMMSTSRVFYGDISRHQPAVLGFGKLLDMLESMPPPPPSPKVPAPAPASGKATAAAAVTGGAAADASWEAGLGDDAANAGEEQYGSSNLSHGGSPSGGSSARSSVSNGNSNNETNGISQSDSSSSSTSHAEEAHHVLPGSVDQLHVYLAQQPLTGDLAPLQVDTHRPPCLNGKDVESTNLWMCGGSVRSSLHYDLHHNLLALVSGHKVVTVVPPYLTHCVYPMTLTGDAPNHSQVPFADSQPSARHPAYLAAMAASTVVELRGGDALFLPEGWWHQASGRRQRPRNHHCDQLLVAFRPHRASRGAAAATTPAPVAVRQRYGSGGSSGN</sequence>
<dbReference type="EMBL" id="BNCQ01000009">
    <property type="protein sequence ID" value="GIM01527.1"/>
    <property type="molecule type" value="Genomic_DNA"/>
</dbReference>
<comment type="similarity">
    <text evidence="1">Belongs to the JARID1 histone demethylase family.</text>
</comment>
<dbReference type="SUPFAM" id="SSF51197">
    <property type="entry name" value="Clavaminate synthase-like"/>
    <property type="match status" value="1"/>
</dbReference>
<dbReference type="PANTHER" id="PTHR12461:SF102">
    <property type="entry name" value="LYSINE-SPECIFIC DEMETHYLASE JMJ31"/>
    <property type="match status" value="1"/>
</dbReference>
<dbReference type="InterPro" id="IPR003347">
    <property type="entry name" value="JmjC_dom"/>
</dbReference>
<dbReference type="Pfam" id="PF13621">
    <property type="entry name" value="Cupin_8"/>
    <property type="match status" value="1"/>
</dbReference>
<protein>
    <recommendedName>
        <fullName evidence="3">JmjC domain-containing protein</fullName>
    </recommendedName>
</protein>
<evidence type="ECO:0000313" key="5">
    <source>
        <dbReference type="Proteomes" id="UP000722791"/>
    </source>
</evidence>
<proteinExistence type="inferred from homology"/>
<evidence type="ECO:0000313" key="4">
    <source>
        <dbReference type="EMBL" id="GIM01527.1"/>
    </source>
</evidence>
<dbReference type="InterPro" id="IPR041667">
    <property type="entry name" value="Cupin_8"/>
</dbReference>
<reference evidence="4" key="1">
    <citation type="journal article" date="2021" name="Proc. Natl. Acad. Sci. U.S.A.">
        <title>Three genomes in the algal genus Volvox reveal the fate of a haploid sex-determining region after a transition to homothallism.</title>
        <authorList>
            <person name="Yamamoto K."/>
            <person name="Hamaji T."/>
            <person name="Kawai-Toyooka H."/>
            <person name="Matsuzaki R."/>
            <person name="Takahashi F."/>
            <person name="Nishimura Y."/>
            <person name="Kawachi M."/>
            <person name="Noguchi H."/>
            <person name="Minakuchi Y."/>
            <person name="Umen J.G."/>
            <person name="Toyoda A."/>
            <person name="Nozaki H."/>
        </authorList>
    </citation>
    <scope>NUCLEOTIDE SEQUENCE</scope>
    <source>
        <strain evidence="4">NIES-3785</strain>
    </source>
</reference>
<name>A0A8J4G7H8_9CHLO</name>
<accession>A0A8J4G7H8</accession>
<evidence type="ECO:0000256" key="2">
    <source>
        <dbReference type="SAM" id="MobiDB-lite"/>
    </source>
</evidence>
<dbReference type="Gene3D" id="2.60.120.650">
    <property type="entry name" value="Cupin"/>
    <property type="match status" value="1"/>
</dbReference>
<feature type="domain" description="JmjC" evidence="3">
    <location>
        <begin position="211"/>
        <end position="384"/>
    </location>
</feature>
<gene>
    <name evidence="4" type="ORF">Vretimale_6271</name>
</gene>
<comment type="caution">
    <text evidence="4">The sequence shown here is derived from an EMBL/GenBank/DDBJ whole genome shotgun (WGS) entry which is preliminary data.</text>
</comment>
<feature type="compositionally biased region" description="Low complexity" evidence="2">
    <location>
        <begin position="156"/>
        <end position="199"/>
    </location>
</feature>
<dbReference type="Proteomes" id="UP000722791">
    <property type="component" value="Unassembled WGS sequence"/>
</dbReference>
<dbReference type="AlphaFoldDB" id="A0A8J4G7H8"/>
<dbReference type="PANTHER" id="PTHR12461">
    <property type="entry name" value="HYPOXIA-INDUCIBLE FACTOR 1 ALPHA INHIBITOR-RELATED"/>
    <property type="match status" value="1"/>
</dbReference>